<dbReference type="Proteomes" id="UP001202180">
    <property type="component" value="Unassembled WGS sequence"/>
</dbReference>
<keyword evidence="4" id="KW-1185">Reference proteome</keyword>
<feature type="domain" description="Alcohol dehydrogenase-like N-terminal" evidence="2">
    <location>
        <begin position="27"/>
        <end position="86"/>
    </location>
</feature>
<sequence>MRAIVLNEFGGVDQLVITDVPKPTIKEDEVLIKVKAISINPVDVKTRAGKGIAGRLRDNRPLIIGWDISGTITEVGEQVTDFKIGRERSNPTFRRPIHSITWKRPIYSRRRVKQKANWSLR</sequence>
<gene>
    <name evidence="3" type="ORF">M0L20_23425</name>
</gene>
<name>A0ABT0HTK3_9BACT</name>
<dbReference type="Pfam" id="PF08240">
    <property type="entry name" value="ADH_N"/>
    <property type="match status" value="1"/>
</dbReference>
<dbReference type="Gene3D" id="3.90.180.10">
    <property type="entry name" value="Medium-chain alcohol dehydrogenases, catalytic domain"/>
    <property type="match status" value="1"/>
</dbReference>
<protein>
    <submittedName>
        <fullName evidence="3">Alcohol dehydrogenase catalytic domain-containing protein</fullName>
    </submittedName>
</protein>
<dbReference type="InterPro" id="IPR011032">
    <property type="entry name" value="GroES-like_sf"/>
</dbReference>
<dbReference type="InterPro" id="IPR051603">
    <property type="entry name" value="Zinc-ADH_QOR/CCCR"/>
</dbReference>
<dbReference type="PANTHER" id="PTHR44154:SF1">
    <property type="entry name" value="QUINONE OXIDOREDUCTASE"/>
    <property type="match status" value="1"/>
</dbReference>
<comment type="caution">
    <text evidence="3">The sequence shown here is derived from an EMBL/GenBank/DDBJ whole genome shotgun (WGS) entry which is preliminary data.</text>
</comment>
<proteinExistence type="predicted"/>
<dbReference type="InterPro" id="IPR013154">
    <property type="entry name" value="ADH-like_N"/>
</dbReference>
<evidence type="ECO:0000259" key="2">
    <source>
        <dbReference type="Pfam" id="PF08240"/>
    </source>
</evidence>
<dbReference type="PANTHER" id="PTHR44154">
    <property type="entry name" value="QUINONE OXIDOREDUCTASE"/>
    <property type="match status" value="1"/>
</dbReference>
<evidence type="ECO:0000313" key="4">
    <source>
        <dbReference type="Proteomes" id="UP001202180"/>
    </source>
</evidence>
<evidence type="ECO:0000313" key="3">
    <source>
        <dbReference type="EMBL" id="MCK8494840.1"/>
    </source>
</evidence>
<organism evidence="3 4">
    <name type="scientific">Spirosoma liriopis</name>
    <dbReference type="NCBI Taxonomy" id="2937440"/>
    <lineage>
        <taxon>Bacteria</taxon>
        <taxon>Pseudomonadati</taxon>
        <taxon>Bacteroidota</taxon>
        <taxon>Cytophagia</taxon>
        <taxon>Cytophagales</taxon>
        <taxon>Cytophagaceae</taxon>
        <taxon>Spirosoma</taxon>
    </lineage>
</organism>
<evidence type="ECO:0000256" key="1">
    <source>
        <dbReference type="ARBA" id="ARBA00022857"/>
    </source>
</evidence>
<dbReference type="EMBL" id="JALPRF010000004">
    <property type="protein sequence ID" value="MCK8494840.1"/>
    <property type="molecule type" value="Genomic_DNA"/>
</dbReference>
<reference evidence="3 4" key="1">
    <citation type="submission" date="2022-04" db="EMBL/GenBank/DDBJ databases">
        <title>Spirosoma sp. strain RP8 genome sequencing and assembly.</title>
        <authorList>
            <person name="Jung Y."/>
        </authorList>
    </citation>
    <scope>NUCLEOTIDE SEQUENCE [LARGE SCALE GENOMIC DNA]</scope>
    <source>
        <strain evidence="3 4">RP8</strain>
    </source>
</reference>
<dbReference type="SUPFAM" id="SSF50129">
    <property type="entry name" value="GroES-like"/>
    <property type="match status" value="1"/>
</dbReference>
<keyword evidence="1" id="KW-0521">NADP</keyword>
<accession>A0ABT0HTK3</accession>